<dbReference type="InterPro" id="IPR017451">
    <property type="entry name" value="F-box-assoc_interact_dom"/>
</dbReference>
<accession>A0A5N6QZ56</accession>
<dbReference type="InterPro" id="IPR036047">
    <property type="entry name" value="F-box-like_dom_sf"/>
</dbReference>
<dbReference type="Pfam" id="PF07734">
    <property type="entry name" value="FBA_1"/>
    <property type="match status" value="1"/>
</dbReference>
<dbReference type="InterPro" id="IPR006527">
    <property type="entry name" value="F-box-assoc_dom_typ1"/>
</dbReference>
<dbReference type="OrthoDB" id="938224at2759"/>
<reference evidence="3 4" key="1">
    <citation type="submission" date="2019-06" db="EMBL/GenBank/DDBJ databases">
        <title>A chromosomal-level reference genome of Carpinus fangiana (Coryloideae, Betulaceae).</title>
        <authorList>
            <person name="Yang X."/>
            <person name="Wang Z."/>
            <person name="Zhang L."/>
            <person name="Hao G."/>
            <person name="Liu J."/>
            <person name="Yang Y."/>
        </authorList>
    </citation>
    <scope>NUCLEOTIDE SEQUENCE [LARGE SCALE GENOMIC DNA]</scope>
    <source>
        <strain evidence="3">Cfa_2016G</strain>
        <tissue evidence="3">Leaf</tissue>
    </source>
</reference>
<proteinExistence type="predicted"/>
<dbReference type="PANTHER" id="PTHR31672">
    <property type="entry name" value="BNACNNG10540D PROTEIN"/>
    <property type="match status" value="1"/>
</dbReference>
<dbReference type="PANTHER" id="PTHR31672:SF13">
    <property type="entry name" value="F-BOX PROTEIN CPR30-LIKE"/>
    <property type="match status" value="1"/>
</dbReference>
<dbReference type="CDD" id="cd22157">
    <property type="entry name" value="F-box_AtFBW1-like"/>
    <property type="match status" value="1"/>
</dbReference>
<protein>
    <recommendedName>
        <fullName evidence="2">F-box domain-containing protein</fullName>
    </recommendedName>
</protein>
<name>A0A5N6QZ56_9ROSI</name>
<dbReference type="SUPFAM" id="SSF81383">
    <property type="entry name" value="F-box domain"/>
    <property type="match status" value="1"/>
</dbReference>
<feature type="region of interest" description="Disordered" evidence="1">
    <location>
        <begin position="76"/>
        <end position="98"/>
    </location>
</feature>
<feature type="region of interest" description="Disordered" evidence="1">
    <location>
        <begin position="1"/>
        <end position="25"/>
    </location>
</feature>
<dbReference type="InterPro" id="IPR001810">
    <property type="entry name" value="F-box_dom"/>
</dbReference>
<dbReference type="InterPro" id="IPR050796">
    <property type="entry name" value="SCF_F-box_component"/>
</dbReference>
<evidence type="ECO:0000313" key="4">
    <source>
        <dbReference type="Proteomes" id="UP000327013"/>
    </source>
</evidence>
<dbReference type="Pfam" id="PF00646">
    <property type="entry name" value="F-box"/>
    <property type="match status" value="1"/>
</dbReference>
<gene>
    <name evidence="3" type="ORF">FH972_007606</name>
</gene>
<feature type="domain" description="F-box" evidence="2">
    <location>
        <begin position="22"/>
        <end position="69"/>
    </location>
</feature>
<dbReference type="EMBL" id="CM017323">
    <property type="protein sequence ID" value="KAE8021741.1"/>
    <property type="molecule type" value="Genomic_DNA"/>
</dbReference>
<evidence type="ECO:0000313" key="3">
    <source>
        <dbReference type="EMBL" id="KAE8021741.1"/>
    </source>
</evidence>
<dbReference type="Gene3D" id="1.20.1280.50">
    <property type="match status" value="1"/>
</dbReference>
<dbReference type="Proteomes" id="UP000327013">
    <property type="component" value="Chromosome 3"/>
</dbReference>
<organism evidence="3 4">
    <name type="scientific">Carpinus fangiana</name>
    <dbReference type="NCBI Taxonomy" id="176857"/>
    <lineage>
        <taxon>Eukaryota</taxon>
        <taxon>Viridiplantae</taxon>
        <taxon>Streptophyta</taxon>
        <taxon>Embryophyta</taxon>
        <taxon>Tracheophyta</taxon>
        <taxon>Spermatophyta</taxon>
        <taxon>Magnoliopsida</taxon>
        <taxon>eudicotyledons</taxon>
        <taxon>Gunneridae</taxon>
        <taxon>Pentapetalae</taxon>
        <taxon>rosids</taxon>
        <taxon>fabids</taxon>
        <taxon>Fagales</taxon>
        <taxon>Betulaceae</taxon>
        <taxon>Carpinus</taxon>
    </lineage>
</organism>
<dbReference type="SUPFAM" id="SSF50965">
    <property type="entry name" value="Galactose oxidase, central domain"/>
    <property type="match status" value="1"/>
</dbReference>
<evidence type="ECO:0000256" key="1">
    <source>
        <dbReference type="SAM" id="MobiDB-lite"/>
    </source>
</evidence>
<dbReference type="NCBIfam" id="TIGR01640">
    <property type="entry name" value="F_box_assoc_1"/>
    <property type="match status" value="1"/>
</dbReference>
<sequence length="413" mass="47139">MLRNSSSRAVSGEGEEMRKGGNMSSRDFPEDVLMEILARLPVKSLMRFKCVSKSFYALITKPCFITKHLTSHNPHRGAILRRGKGSERPRFLSPPNETQELEVHVSYRPRLSRLSNETLELSEDVDLSQLFQDEVSGVQMLGPCNGILCLAGSLKMTKDGDLQPGYEMVLWNPATRESKMLPPMDMPTSTFTSNFGFGFDPKTNDYKVIRILNFDFRQCKVEVYSLGTNSWRVIDSSPDPSLFIKLPRFPSCLNGVHYWWACEDYYDEGPRHFIAFDMSNEVFQELLPPPRRGFYLEDIAVFNDSVTLILPSGNIGESWIEIWVWNESGVESTWTPGFAIRRIHPYWRLIQLREDDSAVLTDEDNYLVLRHYGTEETRNLQIVEAGFSQLVTYTESLTLLNGSGNALEQQATS</sequence>
<dbReference type="PROSITE" id="PS50181">
    <property type="entry name" value="FBOX"/>
    <property type="match status" value="1"/>
</dbReference>
<evidence type="ECO:0000259" key="2">
    <source>
        <dbReference type="PROSITE" id="PS50181"/>
    </source>
</evidence>
<dbReference type="AlphaFoldDB" id="A0A5N6QZ56"/>
<dbReference type="InterPro" id="IPR011043">
    <property type="entry name" value="Gal_Oxase/kelch_b-propeller"/>
</dbReference>
<dbReference type="SMART" id="SM00256">
    <property type="entry name" value="FBOX"/>
    <property type="match status" value="1"/>
</dbReference>
<keyword evidence="4" id="KW-1185">Reference proteome</keyword>